<comment type="caution">
    <text evidence="1">The sequence shown here is derived from an EMBL/GenBank/DDBJ whole genome shotgun (WGS) entry which is preliminary data.</text>
</comment>
<reference evidence="1" key="1">
    <citation type="submission" date="2020-05" db="EMBL/GenBank/DDBJ databases">
        <title>Large-scale comparative analyses of tick genomes elucidate their genetic diversity and vector capacities.</title>
        <authorList>
            <person name="Jia N."/>
            <person name="Wang J."/>
            <person name="Shi W."/>
            <person name="Du L."/>
            <person name="Sun Y."/>
            <person name="Zhan W."/>
            <person name="Jiang J."/>
            <person name="Wang Q."/>
            <person name="Zhang B."/>
            <person name="Ji P."/>
            <person name="Sakyi L.B."/>
            <person name="Cui X."/>
            <person name="Yuan T."/>
            <person name="Jiang B."/>
            <person name="Yang W."/>
            <person name="Lam T.T.-Y."/>
            <person name="Chang Q."/>
            <person name="Ding S."/>
            <person name="Wang X."/>
            <person name="Zhu J."/>
            <person name="Ruan X."/>
            <person name="Zhao L."/>
            <person name="Wei J."/>
            <person name="Que T."/>
            <person name="Du C."/>
            <person name="Cheng J."/>
            <person name="Dai P."/>
            <person name="Han X."/>
            <person name="Huang E."/>
            <person name="Gao Y."/>
            <person name="Liu J."/>
            <person name="Shao H."/>
            <person name="Ye R."/>
            <person name="Li L."/>
            <person name="Wei W."/>
            <person name="Wang X."/>
            <person name="Wang C."/>
            <person name="Yang T."/>
            <person name="Huo Q."/>
            <person name="Li W."/>
            <person name="Guo W."/>
            <person name="Chen H."/>
            <person name="Zhou L."/>
            <person name="Ni X."/>
            <person name="Tian J."/>
            <person name="Zhou Y."/>
            <person name="Sheng Y."/>
            <person name="Liu T."/>
            <person name="Pan Y."/>
            <person name="Xia L."/>
            <person name="Li J."/>
            <person name="Zhao F."/>
            <person name="Cao W."/>
        </authorList>
    </citation>
    <scope>NUCLEOTIDE SEQUENCE</scope>
    <source>
        <strain evidence="1">Hyas-2018</strain>
    </source>
</reference>
<name>A0ACB7TBM2_HYAAI</name>
<evidence type="ECO:0000313" key="1">
    <source>
        <dbReference type="EMBL" id="KAH6944348.1"/>
    </source>
</evidence>
<accession>A0ACB7TBM2</accession>
<keyword evidence="2" id="KW-1185">Reference proteome</keyword>
<evidence type="ECO:0000313" key="2">
    <source>
        <dbReference type="Proteomes" id="UP000821845"/>
    </source>
</evidence>
<protein>
    <submittedName>
        <fullName evidence="1">Uncharacterized protein</fullName>
    </submittedName>
</protein>
<gene>
    <name evidence="1" type="ORF">HPB50_002730</name>
</gene>
<dbReference type="EMBL" id="CM023481">
    <property type="protein sequence ID" value="KAH6944348.1"/>
    <property type="molecule type" value="Genomic_DNA"/>
</dbReference>
<proteinExistence type="predicted"/>
<organism evidence="1 2">
    <name type="scientific">Hyalomma asiaticum</name>
    <name type="common">Tick</name>
    <dbReference type="NCBI Taxonomy" id="266040"/>
    <lineage>
        <taxon>Eukaryota</taxon>
        <taxon>Metazoa</taxon>
        <taxon>Ecdysozoa</taxon>
        <taxon>Arthropoda</taxon>
        <taxon>Chelicerata</taxon>
        <taxon>Arachnida</taxon>
        <taxon>Acari</taxon>
        <taxon>Parasitiformes</taxon>
        <taxon>Ixodida</taxon>
        <taxon>Ixodoidea</taxon>
        <taxon>Ixodidae</taxon>
        <taxon>Hyalomminae</taxon>
        <taxon>Hyalomma</taxon>
    </lineage>
</organism>
<sequence>MSRRRYFSTRETVDLQMQPARWASCAAEVAARNRSSCRALVTPLRGKVRRADVTLARFPRSAGAPRDMGIKGRGDGDVRRLASAANGGAGLPPPPLSLSPSSPLILAKDAWTRYTGRLHLARNAPRCRPPPFVPSHERHFRLGMVTHSPPPPETCVSASILSEGPPPRRRPALLFRMPHNGTALCESAIPRGLLSPLRGNLRSKLAPLLFMLLILPRHLK</sequence>
<dbReference type="Proteomes" id="UP000821845">
    <property type="component" value="Chromosome 1"/>
</dbReference>